<gene>
    <name evidence="3" type="ORF">CPY51_08225</name>
</gene>
<accession>A0A2W4DE69</accession>
<evidence type="ECO:0000313" key="3">
    <source>
        <dbReference type="EMBL" id="PZM15024.1"/>
    </source>
</evidence>
<keyword evidence="4" id="KW-1185">Reference proteome</keyword>
<evidence type="ECO:0000256" key="1">
    <source>
        <dbReference type="ARBA" id="ARBA00023159"/>
    </source>
</evidence>
<dbReference type="PANTHER" id="PTHR30427">
    <property type="entry name" value="TRANSCRIPTIONAL ACTIVATOR PROTEIN LYSR"/>
    <property type="match status" value="1"/>
</dbReference>
<dbReference type="Pfam" id="PF03466">
    <property type="entry name" value="LysR_substrate"/>
    <property type="match status" value="1"/>
</dbReference>
<dbReference type="InterPro" id="IPR005119">
    <property type="entry name" value="LysR_subst-bd"/>
</dbReference>
<name>A0A2W4DE69_9HYPH</name>
<dbReference type="GO" id="GO:0043565">
    <property type="term" value="F:sequence-specific DNA binding"/>
    <property type="evidence" value="ECO:0007669"/>
    <property type="project" value="TreeGrafter"/>
</dbReference>
<reference evidence="3 4" key="1">
    <citation type="journal article" date="2018" name="Sci. Rep.">
        <title>Rhizobium tumorigenes sp. nov., a novel plant tumorigenic bacterium isolated from cane gall tumors on thornless blackberry.</title>
        <authorList>
            <person name="Kuzmanovi N."/>
            <person name="Smalla K."/>
            <person name="Gronow S."/>
            <person name="PuBawska J."/>
        </authorList>
    </citation>
    <scope>NUCLEOTIDE SEQUENCE [LARGE SCALE GENOMIC DNA]</scope>
    <source>
        <strain evidence="3 4">CCBAU 85046</strain>
    </source>
</reference>
<comment type="caution">
    <text evidence="3">The sequence shown here is derived from an EMBL/GenBank/DDBJ whole genome shotgun (WGS) entry which is preliminary data.</text>
</comment>
<evidence type="ECO:0000313" key="4">
    <source>
        <dbReference type="Proteomes" id="UP000248925"/>
    </source>
</evidence>
<dbReference type="GO" id="GO:0010628">
    <property type="term" value="P:positive regulation of gene expression"/>
    <property type="evidence" value="ECO:0007669"/>
    <property type="project" value="TreeGrafter"/>
</dbReference>
<dbReference type="SUPFAM" id="SSF53850">
    <property type="entry name" value="Periplasmic binding protein-like II"/>
    <property type="match status" value="1"/>
</dbReference>
<dbReference type="OrthoDB" id="7260751at2"/>
<dbReference type="EMBL" id="PCDP01000028">
    <property type="protein sequence ID" value="PZM15024.1"/>
    <property type="molecule type" value="Genomic_DNA"/>
</dbReference>
<dbReference type="Gene3D" id="3.40.190.290">
    <property type="match status" value="1"/>
</dbReference>
<dbReference type="AlphaFoldDB" id="A0A2W4DE69"/>
<dbReference type="Proteomes" id="UP000248925">
    <property type="component" value="Unassembled WGS sequence"/>
</dbReference>
<protein>
    <recommendedName>
        <fullName evidence="2">LysR substrate-binding domain-containing protein</fullName>
    </recommendedName>
</protein>
<organism evidence="3 4">
    <name type="scientific">Rhizobium tubonense</name>
    <dbReference type="NCBI Taxonomy" id="484088"/>
    <lineage>
        <taxon>Bacteria</taxon>
        <taxon>Pseudomonadati</taxon>
        <taxon>Pseudomonadota</taxon>
        <taxon>Alphaproteobacteria</taxon>
        <taxon>Hyphomicrobiales</taxon>
        <taxon>Rhizobiaceae</taxon>
        <taxon>Rhizobium/Agrobacterium group</taxon>
        <taxon>Rhizobium</taxon>
    </lineage>
</organism>
<feature type="domain" description="LysR substrate-binding" evidence="2">
    <location>
        <begin position="3"/>
        <end position="167"/>
    </location>
</feature>
<evidence type="ECO:0000259" key="2">
    <source>
        <dbReference type="Pfam" id="PF03466"/>
    </source>
</evidence>
<sequence>MHLRALPKRAIVEALIVGDIDVAITLSPITTPTVLGQLLTKVNVVAGMRKDDPLAECDVVRPEDLDARRLISYGSRAEVGANLDDALAAARRKRDLAIQIASSVGAAPLVREGLGIALVDGLVAWHGFKGLAARVIPEVDMQLAVSINNARPESRFLQLFLAALRAAI</sequence>
<keyword evidence="1" id="KW-0010">Activator</keyword>
<dbReference type="PANTHER" id="PTHR30427:SF1">
    <property type="entry name" value="TRANSCRIPTIONAL ACTIVATOR PROTEIN LYSR"/>
    <property type="match status" value="1"/>
</dbReference>
<proteinExistence type="predicted"/>